<organism evidence="1 2">
    <name type="scientific">Dyella monticola</name>
    <dbReference type="NCBI Taxonomy" id="1927958"/>
    <lineage>
        <taxon>Bacteria</taxon>
        <taxon>Pseudomonadati</taxon>
        <taxon>Pseudomonadota</taxon>
        <taxon>Gammaproteobacteria</taxon>
        <taxon>Lysobacterales</taxon>
        <taxon>Rhodanobacteraceae</taxon>
        <taxon>Dyella</taxon>
    </lineage>
</organism>
<dbReference type="RefSeq" id="WP_147293319.1">
    <property type="nucleotide sequence ID" value="NZ_QRBE01000007.1"/>
</dbReference>
<accession>A0A370WXW0</accession>
<gene>
    <name evidence="1" type="ORF">DWU98_13065</name>
</gene>
<proteinExistence type="predicted"/>
<dbReference type="OrthoDB" id="5951053at2"/>
<sequence length="252" mass="27864">MWEFEVERTKALAVDANVFIEKLTEELTRYAFNDCTERMLIVLPLLKSAIDMGAAATRLLTMDPIQYGGAAEAMLRPQLERFTRAVYFAAPTLADDAAVHAFFESDVPPSVLVPNRTDGKKRKLTFDELTRLVADELARQYGRVGDPVSKEFAEAVALITNDLHGAVHGGNLVVRRYLMDASVIYCPLPLSEGAIIRTMAALSFLAAIQVAHLRGSLFQASAEFDVLLRAVFPNAPKAFASYNHQGWNICRT</sequence>
<dbReference type="Proteomes" id="UP000254258">
    <property type="component" value="Unassembled WGS sequence"/>
</dbReference>
<protein>
    <submittedName>
        <fullName evidence="1">Uncharacterized protein</fullName>
    </submittedName>
</protein>
<evidence type="ECO:0000313" key="1">
    <source>
        <dbReference type="EMBL" id="RDS80867.1"/>
    </source>
</evidence>
<comment type="caution">
    <text evidence="1">The sequence shown here is derived from an EMBL/GenBank/DDBJ whole genome shotgun (WGS) entry which is preliminary data.</text>
</comment>
<reference evidence="1 2" key="1">
    <citation type="submission" date="2018-07" db="EMBL/GenBank/DDBJ databases">
        <title>Dyella monticola sp. nov. and Dyella psychrodurans sp. nov. isolated from monsoon evergreen broad-leaved forest soil of Dinghu Mountain, China.</title>
        <authorList>
            <person name="Gao Z."/>
            <person name="Qiu L."/>
        </authorList>
    </citation>
    <scope>NUCLEOTIDE SEQUENCE [LARGE SCALE GENOMIC DNA]</scope>
    <source>
        <strain evidence="1 2">4G-K06</strain>
    </source>
</reference>
<name>A0A370WXW0_9GAMM</name>
<dbReference type="EMBL" id="QRBE01000007">
    <property type="protein sequence ID" value="RDS80867.1"/>
    <property type="molecule type" value="Genomic_DNA"/>
</dbReference>
<evidence type="ECO:0000313" key="2">
    <source>
        <dbReference type="Proteomes" id="UP000254258"/>
    </source>
</evidence>
<keyword evidence="2" id="KW-1185">Reference proteome</keyword>
<dbReference type="AlphaFoldDB" id="A0A370WXW0"/>